<feature type="region of interest" description="Disordered" evidence="1">
    <location>
        <begin position="177"/>
        <end position="204"/>
    </location>
</feature>
<dbReference type="InterPro" id="IPR021013">
    <property type="entry name" value="ATPase_Vma12"/>
</dbReference>
<keyword evidence="2" id="KW-0812">Transmembrane</keyword>
<dbReference type="EMBL" id="JAACJJ010000042">
    <property type="protein sequence ID" value="KAF5316524.1"/>
    <property type="molecule type" value="Genomic_DNA"/>
</dbReference>
<proteinExistence type="predicted"/>
<dbReference type="GO" id="GO:0070072">
    <property type="term" value="P:vacuolar proton-transporting V-type ATPase complex assembly"/>
    <property type="evidence" value="ECO:0007669"/>
    <property type="project" value="InterPro"/>
</dbReference>
<dbReference type="Proteomes" id="UP000567179">
    <property type="component" value="Unassembled WGS sequence"/>
</dbReference>
<evidence type="ECO:0000256" key="1">
    <source>
        <dbReference type="SAM" id="MobiDB-lite"/>
    </source>
</evidence>
<keyword evidence="2" id="KW-0472">Membrane</keyword>
<dbReference type="OrthoDB" id="3193718at2759"/>
<keyword evidence="4" id="KW-1185">Reference proteome</keyword>
<gene>
    <name evidence="3" type="ORF">D9619_006382</name>
</gene>
<protein>
    <submittedName>
        <fullName evidence="3">Uncharacterized protein</fullName>
    </submittedName>
</protein>
<dbReference type="AlphaFoldDB" id="A0A8H5B4L6"/>
<evidence type="ECO:0000313" key="3">
    <source>
        <dbReference type="EMBL" id="KAF5316524.1"/>
    </source>
</evidence>
<sequence>MATSTSGINISLESHLVDTLKPLYELLPREVAQELQQYISDTPPALIPYKTLLSVSQWARTDGGQKALKRKGLDATGYSMVALLAGTTTSPERKFGTYVPPKDPEEVEKERVRERKTITALVNGLLSVGCVGFAAWWAGARQGWQMEWRALFALFAAFVVAIAEGGLYFILSSRQSKQPSKKSEALQGAARYKKIEPDADPNMDTEVITDIKEETRALRRRK</sequence>
<keyword evidence="2" id="KW-1133">Transmembrane helix</keyword>
<evidence type="ECO:0000313" key="4">
    <source>
        <dbReference type="Proteomes" id="UP000567179"/>
    </source>
</evidence>
<organism evidence="3 4">
    <name type="scientific">Psilocybe cf. subviscida</name>
    <dbReference type="NCBI Taxonomy" id="2480587"/>
    <lineage>
        <taxon>Eukaryota</taxon>
        <taxon>Fungi</taxon>
        <taxon>Dikarya</taxon>
        <taxon>Basidiomycota</taxon>
        <taxon>Agaricomycotina</taxon>
        <taxon>Agaricomycetes</taxon>
        <taxon>Agaricomycetidae</taxon>
        <taxon>Agaricales</taxon>
        <taxon>Agaricineae</taxon>
        <taxon>Strophariaceae</taxon>
        <taxon>Psilocybe</taxon>
    </lineage>
</organism>
<accession>A0A8H5B4L6</accession>
<evidence type="ECO:0000256" key="2">
    <source>
        <dbReference type="SAM" id="Phobius"/>
    </source>
</evidence>
<reference evidence="3 4" key="1">
    <citation type="journal article" date="2020" name="ISME J.">
        <title>Uncovering the hidden diversity of litter-decomposition mechanisms in mushroom-forming fungi.</title>
        <authorList>
            <person name="Floudas D."/>
            <person name="Bentzer J."/>
            <person name="Ahren D."/>
            <person name="Johansson T."/>
            <person name="Persson P."/>
            <person name="Tunlid A."/>
        </authorList>
    </citation>
    <scope>NUCLEOTIDE SEQUENCE [LARGE SCALE GENOMIC DNA]</scope>
    <source>
        <strain evidence="3 4">CBS 101986</strain>
    </source>
</reference>
<feature type="transmembrane region" description="Helical" evidence="2">
    <location>
        <begin position="118"/>
        <end position="138"/>
    </location>
</feature>
<feature type="transmembrane region" description="Helical" evidence="2">
    <location>
        <begin position="150"/>
        <end position="171"/>
    </location>
</feature>
<name>A0A8H5B4L6_9AGAR</name>
<comment type="caution">
    <text evidence="3">The sequence shown here is derived from an EMBL/GenBank/DDBJ whole genome shotgun (WGS) entry which is preliminary data.</text>
</comment>
<dbReference type="Pfam" id="PF11712">
    <property type="entry name" value="Vma12"/>
    <property type="match status" value="1"/>
</dbReference>